<feature type="transmembrane region" description="Helical" evidence="3">
    <location>
        <begin position="98"/>
        <end position="116"/>
    </location>
</feature>
<dbReference type="Pfam" id="PF00561">
    <property type="entry name" value="Abhydrolase_1"/>
    <property type="match status" value="1"/>
</dbReference>
<dbReference type="Gene3D" id="3.40.50.1820">
    <property type="entry name" value="alpha/beta hydrolase"/>
    <property type="match status" value="1"/>
</dbReference>
<dbReference type="InterPro" id="IPR029058">
    <property type="entry name" value="AB_hydrolase_fold"/>
</dbReference>
<evidence type="ECO:0000259" key="6">
    <source>
        <dbReference type="Pfam" id="PF20152"/>
    </source>
</evidence>
<feature type="domain" description="AB hydrolase-1" evidence="4">
    <location>
        <begin position="360"/>
        <end position="547"/>
    </location>
</feature>
<evidence type="ECO:0000256" key="1">
    <source>
        <dbReference type="ARBA" id="ARBA00010088"/>
    </source>
</evidence>
<keyword evidence="3" id="KW-0472">Membrane</keyword>
<keyword evidence="2" id="KW-0378">Hydrolase</keyword>
<organism evidence="7 8">
    <name type="scientific">Armillaria ostoyae</name>
    <name type="common">Armillaria root rot fungus</name>
    <dbReference type="NCBI Taxonomy" id="47428"/>
    <lineage>
        <taxon>Eukaryota</taxon>
        <taxon>Fungi</taxon>
        <taxon>Dikarya</taxon>
        <taxon>Basidiomycota</taxon>
        <taxon>Agaricomycotina</taxon>
        <taxon>Agaricomycetes</taxon>
        <taxon>Agaricomycetidae</taxon>
        <taxon>Agaricales</taxon>
        <taxon>Marasmiineae</taxon>
        <taxon>Physalacriaceae</taxon>
        <taxon>Armillaria</taxon>
    </lineage>
</organism>
<dbReference type="InterPro" id="IPR051601">
    <property type="entry name" value="Serine_prot/Carboxylest_S33"/>
</dbReference>
<evidence type="ECO:0000259" key="5">
    <source>
        <dbReference type="Pfam" id="PF08386"/>
    </source>
</evidence>
<dbReference type="PANTHER" id="PTHR43248">
    <property type="entry name" value="2-SUCCINYL-6-HYDROXY-2,4-CYCLOHEXADIENE-1-CARBOXYLATE SYNTHASE"/>
    <property type="match status" value="1"/>
</dbReference>
<reference evidence="8" key="1">
    <citation type="journal article" date="2017" name="Nat. Ecol. Evol.">
        <title>Genome expansion and lineage-specific genetic innovations in the forest pathogenic fungi Armillaria.</title>
        <authorList>
            <person name="Sipos G."/>
            <person name="Prasanna A.N."/>
            <person name="Walter M.C."/>
            <person name="O'Connor E."/>
            <person name="Balint B."/>
            <person name="Krizsan K."/>
            <person name="Kiss B."/>
            <person name="Hess J."/>
            <person name="Varga T."/>
            <person name="Slot J."/>
            <person name="Riley R."/>
            <person name="Boka B."/>
            <person name="Rigling D."/>
            <person name="Barry K."/>
            <person name="Lee J."/>
            <person name="Mihaltcheva S."/>
            <person name="LaButti K."/>
            <person name="Lipzen A."/>
            <person name="Waldron R."/>
            <person name="Moloney N.M."/>
            <person name="Sperisen C."/>
            <person name="Kredics L."/>
            <person name="Vagvoelgyi C."/>
            <person name="Patrignani A."/>
            <person name="Fitzpatrick D."/>
            <person name="Nagy I."/>
            <person name="Doyle S."/>
            <person name="Anderson J.B."/>
            <person name="Grigoriev I.V."/>
            <person name="Gueldener U."/>
            <person name="Muensterkoetter M."/>
            <person name="Nagy L.G."/>
        </authorList>
    </citation>
    <scope>NUCLEOTIDE SEQUENCE [LARGE SCALE GENOMIC DNA]</scope>
    <source>
        <strain evidence="8">C18/9</strain>
    </source>
</reference>
<keyword evidence="8" id="KW-1185">Reference proteome</keyword>
<dbReference type="STRING" id="47428.A0A284S2Z9"/>
<name>A0A284S2Z9_ARMOS</name>
<dbReference type="Pfam" id="PF20152">
    <property type="entry name" value="DUF6534"/>
    <property type="match status" value="1"/>
</dbReference>
<proteinExistence type="inferred from homology"/>
<feature type="transmembrane region" description="Helical" evidence="3">
    <location>
        <begin position="128"/>
        <end position="149"/>
    </location>
</feature>
<feature type="transmembrane region" description="Helical" evidence="3">
    <location>
        <begin position="53"/>
        <end position="78"/>
    </location>
</feature>
<feature type="domain" description="DUF6534" evidence="6">
    <location>
        <begin position="176"/>
        <end position="263"/>
    </location>
</feature>
<dbReference type="InterPro" id="IPR045339">
    <property type="entry name" value="DUF6534"/>
</dbReference>
<protein>
    <submittedName>
        <fullName evidence="7">Uncharacterized protein</fullName>
    </submittedName>
</protein>
<feature type="transmembrane region" description="Helical" evidence="3">
    <location>
        <begin position="16"/>
        <end position="41"/>
    </location>
</feature>
<evidence type="ECO:0000313" key="7">
    <source>
        <dbReference type="EMBL" id="SJL15375.1"/>
    </source>
</evidence>
<accession>A0A284S2Z9</accession>
<dbReference type="EMBL" id="FUEG01000028">
    <property type="protein sequence ID" value="SJL15375.1"/>
    <property type="molecule type" value="Genomic_DNA"/>
</dbReference>
<dbReference type="Proteomes" id="UP000219338">
    <property type="component" value="Unassembled WGS sequence"/>
</dbReference>
<dbReference type="OMA" id="HATETNV"/>
<feature type="transmembrane region" description="Helical" evidence="3">
    <location>
        <begin position="169"/>
        <end position="190"/>
    </location>
</feature>
<dbReference type="InterPro" id="IPR013595">
    <property type="entry name" value="Pept_S33_TAP-like_C"/>
</dbReference>
<evidence type="ECO:0000256" key="3">
    <source>
        <dbReference type="SAM" id="Phobius"/>
    </source>
</evidence>
<sequence>MSSQPSLALPSLGDTFGALFVGATIAAVLYGIMNLQVLIYYKNYPNDWSLYRHTVALFWVLDTVHIALGTHALYYYLIDMYGNLLGSLEANIIWSLRLQSLIKVWTIVFVQGVYAIRLWKLGRHFHIIVPWLVFLAVAASFGAGIFLSYDTYSTANLVRVSIISSAVYSFYSMVIMADLIIALMMCYYLHKSRAAMCFSSMADLLLGLIRLVVISGLATSACSLFSLFAYAMWPNTFIFVAIDFILPRLYINSLLAMFNHRQSSNKSTTDSEDMRHSIPAVLQFAPNTSEGHATETNVSLPVSEIPDIEPTSNLSWVDCYSDYQCTRFQVPIDYSNEDGGKAALAVIKLPAQSETEYKGTILINPGGPGISGVSALTSFSPLAVSVFGDRYDIVSFDPRGVANSTPRAEFFLSKEEQYQWLASTNNWGTVVNTTSDQIPHLWASAQALAELALERDNGILNYISTDNVARDMLRITEAAGQEKLQYWGISYGTVLGSTFAAMFPDKVERMVLDGVVDVEAYYSGDWRNTIVDADKVMQSFFDGCVAAGPDACAFYASTAEQISDNLDSLYDSLLIQPVPVVSPPFYGVVDYTVLRTAVWNALWVPYVYFSILAEGLASLAAGNGTIIYEMQADVYDPSSGYDNSWDAEIAISCGDAANNTDSVADLFAYSHDVEALSTFSNSQLVMQRISCSGWKFHRGGIFTGPITGNTSYPILFIGNTADPVTPLSAAKKLSTAFPGSVVLTQNSSGHTSISASSECTHAYVQAYFQNGILPKDGTVCEVESEMFPTSSDAIDNQRRSFWGRK</sequence>
<feature type="transmembrane region" description="Helical" evidence="3">
    <location>
        <begin position="211"/>
        <end position="231"/>
    </location>
</feature>
<keyword evidence="3" id="KW-1133">Transmembrane helix</keyword>
<evidence type="ECO:0000259" key="4">
    <source>
        <dbReference type="Pfam" id="PF00561"/>
    </source>
</evidence>
<dbReference type="Pfam" id="PF08386">
    <property type="entry name" value="Abhydrolase_4"/>
    <property type="match status" value="1"/>
</dbReference>
<dbReference type="AlphaFoldDB" id="A0A284S2Z9"/>
<gene>
    <name evidence="7" type="ORF">ARMOST_18870</name>
</gene>
<dbReference type="PANTHER" id="PTHR43248:SF25">
    <property type="entry name" value="AB HYDROLASE-1 DOMAIN-CONTAINING PROTEIN-RELATED"/>
    <property type="match status" value="1"/>
</dbReference>
<dbReference type="SUPFAM" id="SSF53474">
    <property type="entry name" value="alpha/beta-Hydrolases"/>
    <property type="match status" value="1"/>
</dbReference>
<dbReference type="GO" id="GO:0016787">
    <property type="term" value="F:hydrolase activity"/>
    <property type="evidence" value="ECO:0007669"/>
    <property type="project" value="UniProtKB-KW"/>
</dbReference>
<evidence type="ECO:0000313" key="8">
    <source>
        <dbReference type="Proteomes" id="UP000219338"/>
    </source>
</evidence>
<dbReference type="InterPro" id="IPR000073">
    <property type="entry name" value="AB_hydrolase_1"/>
</dbReference>
<dbReference type="OrthoDB" id="425534at2759"/>
<feature type="domain" description="Peptidase S33 tripeptidyl aminopeptidase-like C-terminal" evidence="5">
    <location>
        <begin position="681"/>
        <end position="780"/>
    </location>
</feature>
<keyword evidence="3" id="KW-0812">Transmembrane</keyword>
<comment type="similarity">
    <text evidence="1">Belongs to the peptidase S33 family.</text>
</comment>
<evidence type="ECO:0000256" key="2">
    <source>
        <dbReference type="ARBA" id="ARBA00022801"/>
    </source>
</evidence>